<feature type="region of interest" description="Disordered" evidence="1">
    <location>
        <begin position="450"/>
        <end position="477"/>
    </location>
</feature>
<dbReference type="EMBL" id="CP098502">
    <property type="protein sequence ID" value="UTI67100.1"/>
    <property type="molecule type" value="Genomic_DNA"/>
</dbReference>
<evidence type="ECO:0000313" key="12">
    <source>
        <dbReference type="EMBL" id="UTI67110.1"/>
    </source>
</evidence>
<dbReference type="InterPro" id="IPR010921">
    <property type="entry name" value="Trp_repressor/repl_initiator"/>
</dbReference>
<dbReference type="EMBL" id="CP098502">
    <property type="protein sequence ID" value="UTI67041.1"/>
    <property type="molecule type" value="Genomic_DNA"/>
</dbReference>
<gene>
    <name evidence="13" type="ORF">NBH00_01485</name>
    <name evidence="3" type="ORF">NBH00_02915</name>
    <name evidence="4" type="ORF">NBH00_03685</name>
    <name evidence="5" type="ORF">NBH00_06595</name>
    <name evidence="6" type="ORF">NBH00_06640</name>
    <name evidence="7" type="ORF">NBH00_18435</name>
    <name evidence="8" type="ORF">NBH00_18510</name>
    <name evidence="9" type="ORF">NBH00_18550</name>
    <name evidence="10" type="ORF">NBH00_18615</name>
    <name evidence="11" type="ORF">NBH00_18725</name>
    <name evidence="12" type="ORF">NBH00_23585</name>
</gene>
<dbReference type="EMBL" id="CP098502">
    <property type="protein sequence ID" value="UTI67122.1"/>
    <property type="molecule type" value="Genomic_DNA"/>
</dbReference>
<evidence type="ECO:0000313" key="14">
    <source>
        <dbReference type="Proteomes" id="UP001056035"/>
    </source>
</evidence>
<accession>A0ABY5DYD7</accession>
<feature type="domain" description="Integrase catalytic" evidence="2">
    <location>
        <begin position="263"/>
        <end position="428"/>
    </location>
</feature>
<dbReference type="RefSeq" id="WP_254573690.1">
    <property type="nucleotide sequence ID" value="NZ_CP098502.1"/>
</dbReference>
<dbReference type="EMBL" id="CP098502">
    <property type="protein sequence ID" value="UTI67054.1"/>
    <property type="molecule type" value="Genomic_DNA"/>
</dbReference>
<dbReference type="EMBL" id="CP098502">
    <property type="protein sequence ID" value="UTI67099.1"/>
    <property type="molecule type" value="Genomic_DNA"/>
</dbReference>
<dbReference type="PROSITE" id="PS50994">
    <property type="entry name" value="INTEGRASE"/>
    <property type="match status" value="1"/>
</dbReference>
<sequence length="477" mass="53149">MAGGASSLVGVPDPELVPRATRRRFTAAYKLKIVLAAEACTKPGEIGEVLRREGLYSSLLTEWRRARDSGALGALEPRQRGPKPPSAERMENAALRRQLERSQADLVTARRVIEVQGKRLRALGRTAGQERAGDRRAAAAIMIDQAVIEIEPLVGILPACRALGASRASLYRRRSPPPARASVPRRRPGRALSDEERAAVLEQLHSPRFQDASPAEVWATLLDEGIYLASQRTMYRILAAEYGGVTERRAQLTHPPYAAPELLAERPNEIWSWDISKLKGPAKWTYYYLYVILDVYSRYAVGWTVQHRENAHLAKALIGQACEQQNIVRGQLTVHADRGPAMTSKPVAFLLADLGVLRSHNRPYTSTDNPYSESQFKTMKYRPGFPARFDHIDHARAFCRDFFGWYHHAHRHAGIGLMTPHDVHHGHAPAVHAARTTVLDAAYAATPERFVRHPPRPPALPTAAYINKPKPEEPAAH</sequence>
<dbReference type="EMBL" id="CP098502">
    <property type="protein sequence ID" value="UTI67056.1"/>
    <property type="molecule type" value="Genomic_DNA"/>
</dbReference>
<dbReference type="InterPro" id="IPR050900">
    <property type="entry name" value="Transposase_IS3/IS150/IS904"/>
</dbReference>
<dbReference type="NCBIfam" id="NF033516">
    <property type="entry name" value="transpos_IS3"/>
    <property type="match status" value="1"/>
</dbReference>
<dbReference type="EMBL" id="CP098502">
    <property type="protein sequence ID" value="UTI67098.1"/>
    <property type="molecule type" value="Genomic_DNA"/>
</dbReference>
<dbReference type="PANTHER" id="PTHR46889">
    <property type="entry name" value="TRANSPOSASE INSF FOR INSERTION SEQUENCE IS3B-RELATED"/>
    <property type="match status" value="1"/>
</dbReference>
<dbReference type="InterPro" id="IPR012337">
    <property type="entry name" value="RNaseH-like_sf"/>
</dbReference>
<name>A0ABY5DYD7_9ACTN</name>
<evidence type="ECO:0000313" key="8">
    <source>
        <dbReference type="EMBL" id="UTI67098.1"/>
    </source>
</evidence>
<evidence type="ECO:0000313" key="4">
    <source>
        <dbReference type="EMBL" id="UTI67041.1"/>
    </source>
</evidence>
<evidence type="ECO:0000256" key="1">
    <source>
        <dbReference type="SAM" id="MobiDB-lite"/>
    </source>
</evidence>
<protein>
    <submittedName>
        <fullName evidence="3">IS3 family transposase</fullName>
    </submittedName>
</protein>
<dbReference type="EMBL" id="CP098502">
    <property type="protein sequence ID" value="UTI67102.1"/>
    <property type="molecule type" value="Genomic_DNA"/>
</dbReference>
<dbReference type="Pfam" id="PF00665">
    <property type="entry name" value="rve"/>
    <property type="match status" value="1"/>
</dbReference>
<dbReference type="Gene3D" id="3.30.420.10">
    <property type="entry name" value="Ribonuclease H-like superfamily/Ribonuclease H"/>
    <property type="match status" value="1"/>
</dbReference>
<evidence type="ECO:0000313" key="13">
    <source>
        <dbReference type="EMBL" id="UTI67122.1"/>
    </source>
</evidence>
<evidence type="ECO:0000313" key="3">
    <source>
        <dbReference type="EMBL" id="UTI67038.1"/>
    </source>
</evidence>
<dbReference type="InterPro" id="IPR001584">
    <property type="entry name" value="Integrase_cat-core"/>
</dbReference>
<evidence type="ECO:0000313" key="6">
    <source>
        <dbReference type="EMBL" id="UTI67056.1"/>
    </source>
</evidence>
<dbReference type="SUPFAM" id="SSF48295">
    <property type="entry name" value="TrpR-like"/>
    <property type="match status" value="1"/>
</dbReference>
<feature type="region of interest" description="Disordered" evidence="1">
    <location>
        <begin position="171"/>
        <end position="192"/>
    </location>
</feature>
<organism evidence="3 14">
    <name type="scientific">Paraconexibacter antarcticus</name>
    <dbReference type="NCBI Taxonomy" id="2949664"/>
    <lineage>
        <taxon>Bacteria</taxon>
        <taxon>Bacillati</taxon>
        <taxon>Actinomycetota</taxon>
        <taxon>Thermoleophilia</taxon>
        <taxon>Solirubrobacterales</taxon>
        <taxon>Paraconexibacteraceae</taxon>
        <taxon>Paraconexibacter</taxon>
    </lineage>
</organism>
<keyword evidence="14" id="KW-1185">Reference proteome</keyword>
<reference evidence="3 14" key="1">
    <citation type="submission" date="2022-06" db="EMBL/GenBank/DDBJ databases">
        <title>Paraconexibacter antarcticus.</title>
        <authorList>
            <person name="Kim C.S."/>
        </authorList>
    </citation>
    <scope>NUCLEOTIDE SEQUENCE [LARGE SCALE GENOMIC DNA]</scope>
    <source>
        <strain evidence="3 14">02-257</strain>
    </source>
</reference>
<dbReference type="EMBL" id="CP098502">
    <property type="protein sequence ID" value="UTI67038.1"/>
    <property type="molecule type" value="Genomic_DNA"/>
</dbReference>
<evidence type="ECO:0000259" key="2">
    <source>
        <dbReference type="PROSITE" id="PS50994"/>
    </source>
</evidence>
<dbReference type="PANTHER" id="PTHR46889:SF5">
    <property type="entry name" value="INTEGRASE PROTEIN"/>
    <property type="match status" value="1"/>
</dbReference>
<evidence type="ECO:0000313" key="11">
    <source>
        <dbReference type="EMBL" id="UTI67102.1"/>
    </source>
</evidence>
<dbReference type="InterPro" id="IPR036397">
    <property type="entry name" value="RNaseH_sf"/>
</dbReference>
<dbReference type="SUPFAM" id="SSF53098">
    <property type="entry name" value="Ribonuclease H-like"/>
    <property type="match status" value="1"/>
</dbReference>
<evidence type="ECO:0000313" key="5">
    <source>
        <dbReference type="EMBL" id="UTI67054.1"/>
    </source>
</evidence>
<dbReference type="Proteomes" id="UP001056035">
    <property type="component" value="Chromosome"/>
</dbReference>
<dbReference type="InterPro" id="IPR048020">
    <property type="entry name" value="Transpos_IS3"/>
</dbReference>
<evidence type="ECO:0000313" key="10">
    <source>
        <dbReference type="EMBL" id="UTI67100.1"/>
    </source>
</evidence>
<dbReference type="EMBL" id="CP098502">
    <property type="protein sequence ID" value="UTI67096.1"/>
    <property type="molecule type" value="Genomic_DNA"/>
</dbReference>
<evidence type="ECO:0000313" key="9">
    <source>
        <dbReference type="EMBL" id="UTI67099.1"/>
    </source>
</evidence>
<proteinExistence type="predicted"/>
<evidence type="ECO:0000313" key="7">
    <source>
        <dbReference type="EMBL" id="UTI67096.1"/>
    </source>
</evidence>
<dbReference type="EMBL" id="CP098502">
    <property type="protein sequence ID" value="UTI67110.1"/>
    <property type="molecule type" value="Genomic_DNA"/>
</dbReference>